<dbReference type="AlphaFoldDB" id="A0A9J7X1J4"/>
<proteinExistence type="predicted"/>
<evidence type="ECO:0000313" key="3">
    <source>
        <dbReference type="Proteomes" id="UP001108240"/>
    </source>
</evidence>
<dbReference type="PANTHER" id="PTHR21063:SF4">
    <property type="entry name" value="CD48 ANTIGEN-RELATED"/>
    <property type="match status" value="1"/>
</dbReference>
<dbReference type="GeneTree" id="ENSGT01050000244806"/>
<dbReference type="Proteomes" id="UP001108240">
    <property type="component" value="Unplaced"/>
</dbReference>
<keyword evidence="3" id="KW-1185">Reference proteome</keyword>
<dbReference type="InterPro" id="IPR003599">
    <property type="entry name" value="Ig_sub"/>
</dbReference>
<name>A0A9J7X1J4_CYPCA</name>
<sequence length="473" mass="54103">MFQTNVRRVELAIESKTISCDLLFFSHKSWLFGVERTFVFILDSDALYNGHKIGTHFSVEKVLKMKIFVLFILCLLFIPGDDDDDDKNDVSVMEGDSVTLHTGVKTNQQDRVTWYFNDTRIAQITGNHSKICRDDHCKERFKDRLKLDNQTGDLIITNIRTTDAGVYQLQTISRRMIQKIFSVAVHDVSGAKTDKMKTKSVKEGNSVTLDTHVIKNLNYVMKWQFNEILIAEITGDQSKICTDEQCKERFRDRLKLDNQTGSLTIMNIRTTDAGVYELQKNHRIHPHHSIISIRRFSITVTGASGVETDGVSVSLMEGDSVTLHSDVEINQQDPMKWYFNDIRIAQIIANQNRICTDVQCNEGTERFRDRLKLDHHTGDLTITNITTTDSGDYKLQTIRRKIIQKIFHVVVHGRGFKSREAHAQTARGTVARSGVKVASVPDVGFSMCVRIESEICFWSFSSEILFIFELLCF</sequence>
<dbReference type="InterPro" id="IPR013783">
    <property type="entry name" value="Ig-like_fold"/>
</dbReference>
<evidence type="ECO:0000313" key="2">
    <source>
        <dbReference type="Ensembl" id="ENSCCRP00000100220.1"/>
    </source>
</evidence>
<dbReference type="Pfam" id="PF13927">
    <property type="entry name" value="Ig_3"/>
    <property type="match status" value="1"/>
</dbReference>
<feature type="domain" description="Immunoglobulin" evidence="1">
    <location>
        <begin position="310"/>
        <end position="412"/>
    </location>
</feature>
<dbReference type="Ensembl" id="ENSCCRT00000177401.1">
    <property type="protein sequence ID" value="ENSCCRP00000100220.1"/>
    <property type="gene ID" value="ENSCCRG00000061008.1"/>
</dbReference>
<dbReference type="SMART" id="SM00409">
    <property type="entry name" value="IG"/>
    <property type="match status" value="3"/>
</dbReference>
<protein>
    <recommendedName>
        <fullName evidence="1">Immunoglobulin domain-containing protein</fullName>
    </recommendedName>
</protein>
<accession>A0A9J7X1J4</accession>
<reference evidence="2" key="1">
    <citation type="submission" date="2025-08" db="UniProtKB">
        <authorList>
            <consortium name="Ensembl"/>
        </authorList>
    </citation>
    <scope>IDENTIFICATION</scope>
</reference>
<dbReference type="Gene3D" id="2.60.40.10">
    <property type="entry name" value="Immunoglobulins"/>
    <property type="match status" value="3"/>
</dbReference>
<feature type="domain" description="Immunoglobulin" evidence="1">
    <location>
        <begin position="196"/>
        <end position="301"/>
    </location>
</feature>
<dbReference type="Pfam" id="PF07686">
    <property type="entry name" value="V-set"/>
    <property type="match status" value="1"/>
</dbReference>
<reference evidence="2" key="2">
    <citation type="submission" date="2025-09" db="UniProtKB">
        <authorList>
            <consortium name="Ensembl"/>
        </authorList>
    </citation>
    <scope>IDENTIFICATION</scope>
</reference>
<evidence type="ECO:0000259" key="1">
    <source>
        <dbReference type="SMART" id="SM00409"/>
    </source>
</evidence>
<organism evidence="2 3">
    <name type="scientific">Cyprinus carpio carpio</name>
    <dbReference type="NCBI Taxonomy" id="630221"/>
    <lineage>
        <taxon>Eukaryota</taxon>
        <taxon>Metazoa</taxon>
        <taxon>Chordata</taxon>
        <taxon>Craniata</taxon>
        <taxon>Vertebrata</taxon>
        <taxon>Euteleostomi</taxon>
        <taxon>Actinopterygii</taxon>
        <taxon>Neopterygii</taxon>
        <taxon>Teleostei</taxon>
        <taxon>Ostariophysi</taxon>
        <taxon>Cypriniformes</taxon>
        <taxon>Cyprinidae</taxon>
        <taxon>Cyprininae</taxon>
        <taxon>Cyprinus</taxon>
    </lineage>
</organism>
<dbReference type="SUPFAM" id="SSF48726">
    <property type="entry name" value="Immunoglobulin"/>
    <property type="match status" value="3"/>
</dbReference>
<dbReference type="PANTHER" id="PTHR21063">
    <property type="entry name" value="LFA-3"/>
    <property type="match status" value="1"/>
</dbReference>
<dbReference type="InterPro" id="IPR036179">
    <property type="entry name" value="Ig-like_dom_sf"/>
</dbReference>
<dbReference type="InterPro" id="IPR013106">
    <property type="entry name" value="Ig_V-set"/>
</dbReference>
<feature type="domain" description="Immunoglobulin" evidence="1">
    <location>
        <begin position="87"/>
        <end position="186"/>
    </location>
</feature>